<reference evidence="2" key="1">
    <citation type="journal article" date="2017" name="Nat. Microbiol.">
        <title>Global analysis of biosynthetic gene clusters reveals vast potential of secondary metabolite production in Penicillium species.</title>
        <authorList>
            <person name="Nielsen J.C."/>
            <person name="Grijseels S."/>
            <person name="Prigent S."/>
            <person name="Ji B."/>
            <person name="Dainat J."/>
            <person name="Nielsen K.F."/>
            <person name="Frisvad J.C."/>
            <person name="Workman M."/>
            <person name="Nielsen J."/>
        </authorList>
    </citation>
    <scope>NUCLEOTIDE SEQUENCE [LARGE SCALE GENOMIC DNA]</scope>
    <source>
        <strain evidence="2">IBT 31321</strain>
    </source>
</reference>
<accession>A0A1V6V5I7</accession>
<sequence length="75" mass="8088">MPGEFDAADVEIRPTNILVEKAGKTTFDVASGDTSGSSILQHKIPIAPTEKSQGTKLLDRSIKLFKLLMSLISDD</sequence>
<evidence type="ECO:0000313" key="1">
    <source>
        <dbReference type="EMBL" id="OQE45940.1"/>
    </source>
</evidence>
<protein>
    <submittedName>
        <fullName evidence="1">Uncharacterized protein</fullName>
    </submittedName>
</protein>
<proteinExistence type="predicted"/>
<dbReference type="AlphaFoldDB" id="A0A1V6V5I7"/>
<comment type="caution">
    <text evidence="1">The sequence shown here is derived from an EMBL/GenBank/DDBJ whole genome shotgun (WGS) entry which is preliminary data.</text>
</comment>
<keyword evidence="2" id="KW-1185">Reference proteome</keyword>
<dbReference type="Proteomes" id="UP000191500">
    <property type="component" value="Unassembled WGS sequence"/>
</dbReference>
<organism evidence="1 2">
    <name type="scientific">Penicillium coprophilum</name>
    <dbReference type="NCBI Taxonomy" id="36646"/>
    <lineage>
        <taxon>Eukaryota</taxon>
        <taxon>Fungi</taxon>
        <taxon>Dikarya</taxon>
        <taxon>Ascomycota</taxon>
        <taxon>Pezizomycotina</taxon>
        <taxon>Eurotiomycetes</taxon>
        <taxon>Eurotiomycetidae</taxon>
        <taxon>Eurotiales</taxon>
        <taxon>Aspergillaceae</taxon>
        <taxon>Penicillium</taxon>
    </lineage>
</organism>
<evidence type="ECO:0000313" key="2">
    <source>
        <dbReference type="Proteomes" id="UP000191500"/>
    </source>
</evidence>
<gene>
    <name evidence="1" type="ORF">PENCOP_c001G06746</name>
</gene>
<dbReference type="EMBL" id="MDDG01000001">
    <property type="protein sequence ID" value="OQE45940.1"/>
    <property type="molecule type" value="Genomic_DNA"/>
</dbReference>
<name>A0A1V6V5I7_9EURO</name>